<dbReference type="GO" id="GO:0032153">
    <property type="term" value="C:cell division site"/>
    <property type="evidence" value="ECO:0007669"/>
    <property type="project" value="TreeGrafter"/>
</dbReference>
<feature type="compositionally biased region" description="Polar residues" evidence="4">
    <location>
        <begin position="275"/>
        <end position="288"/>
    </location>
</feature>
<feature type="region of interest" description="Disordered" evidence="4">
    <location>
        <begin position="1238"/>
        <end position="1383"/>
    </location>
</feature>
<feature type="domain" description="DAD" evidence="5">
    <location>
        <begin position="1864"/>
        <end position="1895"/>
    </location>
</feature>
<evidence type="ECO:0000256" key="3">
    <source>
        <dbReference type="SAM" id="Coils"/>
    </source>
</evidence>
<dbReference type="Pfam" id="PF02181">
    <property type="entry name" value="FH2"/>
    <property type="match status" value="1"/>
</dbReference>
<evidence type="ECO:0000313" key="9">
    <source>
        <dbReference type="Proteomes" id="UP001306508"/>
    </source>
</evidence>
<dbReference type="GO" id="GO:1903475">
    <property type="term" value="P:mitotic actomyosin contractile ring assembly"/>
    <property type="evidence" value="ECO:0007669"/>
    <property type="project" value="UniProtKB-ARBA"/>
</dbReference>
<dbReference type="InterPro" id="IPR010473">
    <property type="entry name" value="GTPase-bd"/>
</dbReference>
<dbReference type="PANTHER" id="PTHR47102:SF2">
    <property type="entry name" value="PROTEIN BNI1"/>
    <property type="match status" value="1"/>
</dbReference>
<dbReference type="GO" id="GO:0000131">
    <property type="term" value="C:incipient cellular bud site"/>
    <property type="evidence" value="ECO:0007669"/>
    <property type="project" value="UniProtKB-ARBA"/>
</dbReference>
<dbReference type="Proteomes" id="UP001306508">
    <property type="component" value="Unassembled WGS sequence"/>
</dbReference>
<feature type="region of interest" description="Disordered" evidence="4">
    <location>
        <begin position="1"/>
        <end position="121"/>
    </location>
</feature>
<dbReference type="GO" id="GO:0051016">
    <property type="term" value="P:barbed-end actin filament capping"/>
    <property type="evidence" value="ECO:0007669"/>
    <property type="project" value="UniProtKB-ARBA"/>
</dbReference>
<comment type="similarity">
    <text evidence="2">Belongs to the formin homology family. BNI1 subfamily.</text>
</comment>
<feature type="compositionally biased region" description="Polar residues" evidence="4">
    <location>
        <begin position="105"/>
        <end position="121"/>
    </location>
</feature>
<dbReference type="FunFam" id="6.10.30.50:FF:000001">
    <property type="entry name" value="Cytokinesis sepA protein"/>
    <property type="match status" value="1"/>
</dbReference>
<sequence>MHNGGNDNNNTNGNGSNNNNNNNIGSSIFQNLRRMTNGSSSHMKSPSSYSNSIKSSSPTRYSVDSNSNINNPLNKKNSLNSQNLSQYVNHSTNNTNTAHNLSHSRNQSIQSNKRSSSHSTALSDKLLYRQQSNLSSSANSILSHESNISSNSTSTYHTFVNYSKYLNSDGQFVVPEMPSDPIEVEDMFLDIMYKRNIFPNLDPEKQKELLNYDVNKKWLIVKQDLTSEFQKFKSKTKNMFKSKTPNINSINNSTNSNYNNNNNNSNIPTNIATTHTSQQPNNIPISSSNHRDLQRKRSNMTLSSHVTTHTSKSINSSNTTTSANSNSGNTNVSSVSSSSLPIIVSHSTKNGTVSTGHNNNNNHRSSSNVFNNLKNNNSSSQSLSSDKTSRLPSHYVKKIIADQLTLDQMNDLWVTLRTEQLGWVDAFLADQGHIAMATVLTNSIYKVSSSNNHKLSQDLLDKEQSFFKCFKVLAMLSQGLREFTSHSIMTDTIARGLFSTRLNTRRMATEIFVCMLSNHPDNDKCFNSILSSVDANFTIGQNLHMISYYKKYPAPFTNINLQTDLKVVQCWLFALEQTLDGRGRMGSLVGASEDFRKHDGENSILEYCLWSLIFINKFCSISNHIHQRRKLRTKLENYRLLRIMNKMRSLDYEKINTELENYENSKLDDFNLLLEDQKKVTDIDLNNPISLLQNLWDSCKSTSNESLLVSLIQHLFLSSTKVMENNEDPTQLSKQLKLMDALVTNVGSSLSAVTDEDATMNMTIQRLFDAMQTDEVARHAISESRLLTKKLEEVEADKAILQEKLSKAENGLVGQLEKEISERDRLLAKNQRVTQQLQSELDDLKKRNLMEKHEHEVELRKMLTILNSKPELYEDTKNRSNRFRVKDSVDETKQFNIQKVIQDGLQKNKRNFTQDARKFGITVQPNQRLQKLRLQMEDIEKEARQLEMTNFVDIERLTNSEDKPQSKKKKKKNIKKSTSQLDSERDSQEANIKKLNELRDILASLQNESNDISKFNVEERVNEMFSDKKLKALQRLKDLQSKFKDLNINFDIDELISDTEKTEFSATSSGKEGYSTLDPRSSTIKLNEIDRLTKELSRLQGILQDRVAKEKNVNVSNSSFSSTSSSDSESSSSILSNNDVTNDTLDKSARVSTSFLETLSKKYGTGQKEVAQPISESQRNVMDRLRRFSGPAPYLEELSQRVKPAVSINGQEDGEKDIVTVVAEVPGKDLETKENVLNNSATEKVATGNDNVDDENDKQPDILGTGSEAVKDEGSKSTSEDVFKTAPDTPVKEKEAIVSSSSDIPPPPPPPLPSLFSTARMLASDITDSTPESELQDTPSTTTIPPPPPPPPPSFLSNNEDIFSSDPPIAPPPPPSFNRLSTIPPVPPLMAKSDSSSSIASPLLVQSASGIFEKYPRPQKRLKQLHWEKLESTDNSIWNFSQAEKFADDLYERGVLSDLERAFAAREIKSLHSRRKEDLDKITFLSRDISQQFGINLHSFSNLEVSDLVTKILRCERDVLQNPTVIDFLSKQEIVEVSVNLARNFAPYTTDWDGVKTVEEAKFPEKDPNELQRADQIYLQLMVNLQSYWASRMRAIKVITTYEREYSELLGKLRKIDKAVGCLQDSENLRNVFNVILAVGNYMNDASKQAQGFKLTTLQRLTFIKDTTNSMTFLNYVEKIVRKNYPKFGDFLKELEPVLDVVKISIEQLVNDCKEFSQSIVNVERSIDIGNLSDSSKFHPLDRVLVKVLPFLPEALKKGDLLNDEVKLTIMEFNNLMQVYGEDCDDKFAKDSFFKKFADFIQEYKKAQLQNLKAEEEELAYEKHKKMIEEQQKKAELAQQKQRERESGKDSNNNDSLEESSENGDKRAVMDVLLEQLKNAGTTKADPSSARKRALARKKMAVDKNTSGSMNELDTDEDSMIYSPDTKKKSIDPYITGSPTPAHRIVNSETQDEDEITDRAKALLLELRGDVSPTKKNTLLDEHRERLRARRKRNGSSTMSTGSSSNRLVFLDSEETAGSQNSNSERDTYLSDVAE</sequence>
<evidence type="ECO:0000256" key="4">
    <source>
        <dbReference type="SAM" id="MobiDB-lite"/>
    </source>
</evidence>
<dbReference type="GO" id="GO:0005522">
    <property type="term" value="F:profilin binding"/>
    <property type="evidence" value="ECO:0007669"/>
    <property type="project" value="UniProtKB-ARBA"/>
</dbReference>
<dbReference type="PROSITE" id="PS51231">
    <property type="entry name" value="DAD"/>
    <property type="match status" value="1"/>
</dbReference>
<evidence type="ECO:0000313" key="8">
    <source>
        <dbReference type="EMBL" id="KAK5774176.1"/>
    </source>
</evidence>
<feature type="compositionally biased region" description="Low complexity" evidence="4">
    <location>
        <begin position="1"/>
        <end position="25"/>
    </location>
</feature>
<dbReference type="GO" id="GO:0031267">
    <property type="term" value="F:small GTPase binding"/>
    <property type="evidence" value="ECO:0007669"/>
    <property type="project" value="InterPro"/>
</dbReference>
<feature type="compositionally biased region" description="Basic and acidic residues" evidence="4">
    <location>
        <begin position="1269"/>
        <end position="1283"/>
    </location>
</feature>
<keyword evidence="9" id="KW-1185">Reference proteome</keyword>
<accession>A0AAN8A6T6</accession>
<dbReference type="SUPFAM" id="SSF101447">
    <property type="entry name" value="Formin homology 2 domain (FH2 domain)"/>
    <property type="match status" value="1"/>
</dbReference>
<feature type="region of interest" description="Disordered" evidence="4">
    <location>
        <begin position="1969"/>
        <end position="2035"/>
    </location>
</feature>
<feature type="compositionally biased region" description="Low complexity" evidence="4">
    <location>
        <begin position="246"/>
        <end position="274"/>
    </location>
</feature>
<dbReference type="InterPro" id="IPR042201">
    <property type="entry name" value="FH2_Formin_sf"/>
</dbReference>
<dbReference type="GO" id="GO:0070649">
    <property type="term" value="P:formin-nucleated actin cable assembly"/>
    <property type="evidence" value="ECO:0007669"/>
    <property type="project" value="UniProtKB-ARBA"/>
</dbReference>
<evidence type="ECO:0000256" key="1">
    <source>
        <dbReference type="ARBA" id="ARBA00023054"/>
    </source>
</evidence>
<protein>
    <submittedName>
        <fullName evidence="8">Uncharacterized protein</fullName>
    </submittedName>
</protein>
<feature type="compositionally biased region" description="Low complexity" evidence="4">
    <location>
        <begin position="1114"/>
        <end position="1138"/>
    </location>
</feature>
<feature type="region of interest" description="Disordered" evidence="4">
    <location>
        <begin position="243"/>
        <end position="389"/>
    </location>
</feature>
<proteinExistence type="inferred from homology"/>
<feature type="compositionally biased region" description="Low complexity" evidence="4">
    <location>
        <begin position="1995"/>
        <end position="2005"/>
    </location>
</feature>
<feature type="domain" description="GBD/FH3" evidence="6">
    <location>
        <begin position="176"/>
        <end position="754"/>
    </location>
</feature>
<dbReference type="GO" id="GO:0005934">
    <property type="term" value="C:cellular bud tip"/>
    <property type="evidence" value="ECO:0007669"/>
    <property type="project" value="UniProtKB-ARBA"/>
</dbReference>
<feature type="compositionally biased region" description="Pro residues" evidence="4">
    <location>
        <begin position="1344"/>
        <end position="1354"/>
    </location>
</feature>
<dbReference type="PROSITE" id="PS51444">
    <property type="entry name" value="FH2"/>
    <property type="match status" value="1"/>
</dbReference>
<organism evidence="8 9">
    <name type="scientific">Arxiozyma heterogenica</name>
    <dbReference type="NCBI Taxonomy" id="278026"/>
    <lineage>
        <taxon>Eukaryota</taxon>
        <taxon>Fungi</taxon>
        <taxon>Dikarya</taxon>
        <taxon>Ascomycota</taxon>
        <taxon>Saccharomycotina</taxon>
        <taxon>Saccharomycetes</taxon>
        <taxon>Saccharomycetales</taxon>
        <taxon>Saccharomycetaceae</taxon>
        <taxon>Arxiozyma</taxon>
    </lineage>
</organism>
<feature type="compositionally biased region" description="Low complexity" evidence="4">
    <location>
        <begin position="307"/>
        <end position="385"/>
    </location>
</feature>
<feature type="compositionally biased region" description="Polar residues" evidence="4">
    <location>
        <begin position="26"/>
        <end position="38"/>
    </location>
</feature>
<dbReference type="SUPFAM" id="SSF48371">
    <property type="entry name" value="ARM repeat"/>
    <property type="match status" value="1"/>
</dbReference>
<dbReference type="InterPro" id="IPR016024">
    <property type="entry name" value="ARM-type_fold"/>
</dbReference>
<dbReference type="GO" id="GO:0071474">
    <property type="term" value="P:cellular hyperosmotic response"/>
    <property type="evidence" value="ECO:0007669"/>
    <property type="project" value="UniProtKB-ARBA"/>
</dbReference>
<dbReference type="GO" id="GO:0015629">
    <property type="term" value="C:actin cytoskeleton"/>
    <property type="evidence" value="ECO:0007669"/>
    <property type="project" value="UniProtKB-ARBA"/>
</dbReference>
<feature type="compositionally biased region" description="Low complexity" evidence="4">
    <location>
        <begin position="39"/>
        <end position="57"/>
    </location>
</feature>
<dbReference type="GO" id="GO:0005938">
    <property type="term" value="C:cell cortex"/>
    <property type="evidence" value="ECO:0007669"/>
    <property type="project" value="UniProtKB-ARBA"/>
</dbReference>
<dbReference type="Gene3D" id="6.10.30.50">
    <property type="match status" value="1"/>
</dbReference>
<evidence type="ECO:0000259" key="6">
    <source>
        <dbReference type="PROSITE" id="PS51232"/>
    </source>
</evidence>
<evidence type="ECO:0000259" key="5">
    <source>
        <dbReference type="PROSITE" id="PS51231"/>
    </source>
</evidence>
<dbReference type="GO" id="GO:0005935">
    <property type="term" value="C:cellular bud neck"/>
    <property type="evidence" value="ECO:0007669"/>
    <property type="project" value="UniProtKB-ARBA"/>
</dbReference>
<dbReference type="InterPro" id="IPR014768">
    <property type="entry name" value="GBD/FH3_dom"/>
</dbReference>
<feature type="compositionally biased region" description="Basic residues" evidence="4">
    <location>
        <begin position="966"/>
        <end position="975"/>
    </location>
</feature>
<dbReference type="InterPro" id="IPR014767">
    <property type="entry name" value="DAD_dom"/>
</dbReference>
<feature type="region of interest" description="Disordered" evidence="4">
    <location>
        <begin position="1898"/>
        <end position="1955"/>
    </location>
</feature>
<evidence type="ECO:0000259" key="7">
    <source>
        <dbReference type="PROSITE" id="PS51444"/>
    </source>
</evidence>
<dbReference type="FunFam" id="1.20.58.2220:FF:000006">
    <property type="entry name" value="Cytokinesis protein sepA"/>
    <property type="match status" value="1"/>
</dbReference>
<dbReference type="SMART" id="SM01139">
    <property type="entry name" value="Drf_FH3"/>
    <property type="match status" value="1"/>
</dbReference>
<dbReference type="GO" id="GO:0045010">
    <property type="term" value="P:actin nucleation"/>
    <property type="evidence" value="ECO:0007669"/>
    <property type="project" value="UniProtKB-ARBA"/>
</dbReference>
<dbReference type="InterPro" id="IPR015425">
    <property type="entry name" value="FH2_Formin"/>
</dbReference>
<dbReference type="SMART" id="SM01140">
    <property type="entry name" value="Drf_GBD"/>
    <property type="match status" value="1"/>
</dbReference>
<feature type="domain" description="FH2" evidence="7">
    <location>
        <begin position="1412"/>
        <end position="1830"/>
    </location>
</feature>
<dbReference type="InterPro" id="IPR010472">
    <property type="entry name" value="FH3_dom"/>
</dbReference>
<feature type="coiled-coil region" evidence="3">
    <location>
        <begin position="784"/>
        <end position="854"/>
    </location>
</feature>
<dbReference type="Pfam" id="PF06367">
    <property type="entry name" value="Drf_FH3"/>
    <property type="match status" value="1"/>
</dbReference>
<dbReference type="GO" id="GO:0032991">
    <property type="term" value="C:protein-containing complex"/>
    <property type="evidence" value="ECO:0007669"/>
    <property type="project" value="UniProtKB-ARBA"/>
</dbReference>
<dbReference type="PANTHER" id="PTHR47102">
    <property type="entry name" value="PROTEIN BNI1"/>
    <property type="match status" value="1"/>
</dbReference>
<dbReference type="InterPro" id="IPR051661">
    <property type="entry name" value="Actin_filament_regulator"/>
</dbReference>
<name>A0AAN8A6T6_9SACH</name>
<dbReference type="PROSITE" id="PS51232">
    <property type="entry name" value="GBD_FH3"/>
    <property type="match status" value="1"/>
</dbReference>
<feature type="compositionally biased region" description="Low complexity" evidence="4">
    <location>
        <begin position="65"/>
        <end position="104"/>
    </location>
</feature>
<feature type="region of interest" description="Disordered" evidence="4">
    <location>
        <begin position="1113"/>
        <end position="1142"/>
    </location>
</feature>
<feature type="compositionally biased region" description="Polar residues" evidence="4">
    <location>
        <begin position="1326"/>
        <end position="1337"/>
    </location>
</feature>
<dbReference type="SMART" id="SM00498">
    <property type="entry name" value="FH2"/>
    <property type="match status" value="1"/>
</dbReference>
<keyword evidence="1 3" id="KW-0175">Coiled coil</keyword>
<feature type="region of interest" description="Disordered" evidence="4">
    <location>
        <begin position="1830"/>
        <end position="1867"/>
    </location>
</feature>
<dbReference type="GO" id="GO:0043332">
    <property type="term" value="C:mating projection tip"/>
    <property type="evidence" value="ECO:0007669"/>
    <property type="project" value="TreeGrafter"/>
</dbReference>
<feature type="compositionally biased region" description="Pro residues" evidence="4">
    <location>
        <begin position="1304"/>
        <end position="1313"/>
    </location>
</feature>
<feature type="region of interest" description="Disordered" evidence="4">
    <location>
        <begin position="957"/>
        <end position="988"/>
    </location>
</feature>
<dbReference type="InterPro" id="IPR011989">
    <property type="entry name" value="ARM-like"/>
</dbReference>
<dbReference type="Gene3D" id="1.25.10.10">
    <property type="entry name" value="Leucine-rich Repeat Variant"/>
    <property type="match status" value="1"/>
</dbReference>
<dbReference type="Gene3D" id="1.20.58.2220">
    <property type="entry name" value="Formin, FH2 domain"/>
    <property type="match status" value="1"/>
</dbReference>
<dbReference type="EMBL" id="JAWIZZ010000055">
    <property type="protein sequence ID" value="KAK5774176.1"/>
    <property type="molecule type" value="Genomic_DNA"/>
</dbReference>
<reference evidence="9" key="1">
    <citation type="submission" date="2023-07" db="EMBL/GenBank/DDBJ databases">
        <title>A draft genome of Kazachstania heterogenica Y-27499.</title>
        <authorList>
            <person name="Donic C."/>
            <person name="Kralova J.S."/>
            <person name="Fidel L."/>
            <person name="Ben-Dor S."/>
            <person name="Jung S."/>
        </authorList>
    </citation>
    <scope>NUCLEOTIDE SEQUENCE [LARGE SCALE GENOMIC DNA]</scope>
    <source>
        <strain evidence="9">Y27499</strain>
    </source>
</reference>
<dbReference type="Pfam" id="PF06371">
    <property type="entry name" value="Drf_GBD"/>
    <property type="match status" value="1"/>
</dbReference>
<evidence type="ECO:0000256" key="2">
    <source>
        <dbReference type="ARBA" id="ARBA00037935"/>
    </source>
</evidence>
<dbReference type="Gene3D" id="1.10.238.150">
    <property type="entry name" value="Formin, FH3 diaphanous domain"/>
    <property type="match status" value="1"/>
</dbReference>
<gene>
    <name evidence="8" type="ORF">RI543_004463</name>
</gene>
<comment type="caution">
    <text evidence="8">The sequence shown here is derived from an EMBL/GenBank/DDBJ whole genome shotgun (WGS) entry which is preliminary data.</text>
</comment>
<feature type="compositionally biased region" description="Basic and acidic residues" evidence="4">
    <location>
        <begin position="1830"/>
        <end position="1849"/>
    </location>
</feature>
<dbReference type="GO" id="GO:0003779">
    <property type="term" value="F:actin binding"/>
    <property type="evidence" value="ECO:0007669"/>
    <property type="project" value="InterPro"/>
</dbReference>
<dbReference type="GO" id="GO:0030010">
    <property type="term" value="P:establishment of cell polarity"/>
    <property type="evidence" value="ECO:0007669"/>
    <property type="project" value="UniProtKB-ARBA"/>
</dbReference>